<feature type="compositionally biased region" description="Polar residues" evidence="2">
    <location>
        <begin position="44"/>
        <end position="56"/>
    </location>
</feature>
<sequence>MFGNVHKIKDMEINKIWVSFAVLLVLTIAGSAYFVSQRIDRSPVETSQSGDQSPSASGAREEQAAEVGANQVVQEPVQKSAEIPLAGPADETQDIVMRWPGQGQVITGFGFSHSETFNDIRFHSGIDIALPPGYEVRAALPGTVTSIASSPLWGYEIAIKHGEKLETRYKGIKPEKAEPGFTVAKGEIIGSVLVSPKYEAKMAPHLHFEVYEYGKAVDPMAYLH</sequence>
<dbReference type="Gene3D" id="2.70.70.10">
    <property type="entry name" value="Glucose Permease (Domain IIA)"/>
    <property type="match status" value="1"/>
</dbReference>
<accession>A0A3G1KU45</accession>
<keyword evidence="1" id="KW-0732">Signal</keyword>
<name>A0A3G1KU45_FORW1</name>
<keyword evidence="6" id="KW-1185">Reference proteome</keyword>
<feature type="domain" description="M23ase beta-sheet core" evidence="4">
    <location>
        <begin position="121"/>
        <end position="219"/>
    </location>
</feature>
<protein>
    <recommendedName>
        <fullName evidence="4">M23ase beta-sheet core domain-containing protein</fullName>
    </recommendedName>
</protein>
<dbReference type="InterPro" id="IPR050570">
    <property type="entry name" value="Cell_wall_metabolism_enzyme"/>
</dbReference>
<dbReference type="Proteomes" id="UP000323521">
    <property type="component" value="Chromosome"/>
</dbReference>
<dbReference type="AlphaFoldDB" id="A0A3G1KU45"/>
<evidence type="ECO:0000256" key="2">
    <source>
        <dbReference type="SAM" id="MobiDB-lite"/>
    </source>
</evidence>
<evidence type="ECO:0000256" key="3">
    <source>
        <dbReference type="SAM" id="Phobius"/>
    </source>
</evidence>
<dbReference type="InterPro" id="IPR011055">
    <property type="entry name" value="Dup_hybrid_motif"/>
</dbReference>
<evidence type="ECO:0000256" key="1">
    <source>
        <dbReference type="ARBA" id="ARBA00022729"/>
    </source>
</evidence>
<keyword evidence="3" id="KW-0812">Transmembrane</keyword>
<evidence type="ECO:0000313" key="5">
    <source>
        <dbReference type="EMBL" id="ATW25972.1"/>
    </source>
</evidence>
<evidence type="ECO:0000313" key="6">
    <source>
        <dbReference type="Proteomes" id="UP000323521"/>
    </source>
</evidence>
<dbReference type="GO" id="GO:0004222">
    <property type="term" value="F:metalloendopeptidase activity"/>
    <property type="evidence" value="ECO:0007669"/>
    <property type="project" value="TreeGrafter"/>
</dbReference>
<organism evidence="5 6">
    <name type="scientific">Formimonas warabiya</name>
    <dbReference type="NCBI Taxonomy" id="1761012"/>
    <lineage>
        <taxon>Bacteria</taxon>
        <taxon>Bacillati</taxon>
        <taxon>Bacillota</taxon>
        <taxon>Clostridia</taxon>
        <taxon>Eubacteriales</taxon>
        <taxon>Peptococcaceae</taxon>
        <taxon>Candidatus Formimonas</taxon>
    </lineage>
</organism>
<feature type="region of interest" description="Disordered" evidence="2">
    <location>
        <begin position="43"/>
        <end position="73"/>
    </location>
</feature>
<dbReference type="PANTHER" id="PTHR21666:SF289">
    <property type="entry name" value="L-ALA--D-GLU ENDOPEPTIDASE"/>
    <property type="match status" value="1"/>
</dbReference>
<dbReference type="RefSeq" id="WP_214658638.1">
    <property type="nucleotide sequence ID" value="NZ_CP017634.1"/>
</dbReference>
<dbReference type="SUPFAM" id="SSF51261">
    <property type="entry name" value="Duplicated hybrid motif"/>
    <property type="match status" value="1"/>
</dbReference>
<keyword evidence="3" id="KW-1133">Transmembrane helix</keyword>
<dbReference type="InterPro" id="IPR016047">
    <property type="entry name" value="M23ase_b-sheet_dom"/>
</dbReference>
<gene>
    <name evidence="5" type="ORF">DCMF_15365</name>
</gene>
<proteinExistence type="predicted"/>
<evidence type="ECO:0000259" key="4">
    <source>
        <dbReference type="Pfam" id="PF01551"/>
    </source>
</evidence>
<feature type="transmembrane region" description="Helical" evidence="3">
    <location>
        <begin position="16"/>
        <end position="35"/>
    </location>
</feature>
<dbReference type="EMBL" id="CP017634">
    <property type="protein sequence ID" value="ATW25972.1"/>
    <property type="molecule type" value="Genomic_DNA"/>
</dbReference>
<reference evidence="5 6" key="1">
    <citation type="submission" date="2016-10" db="EMBL/GenBank/DDBJ databases">
        <title>Complete Genome Sequence of Peptococcaceae strain DCMF.</title>
        <authorList>
            <person name="Edwards R.J."/>
            <person name="Holland S.I."/>
            <person name="Deshpande N.P."/>
            <person name="Wong Y.K."/>
            <person name="Ertan H."/>
            <person name="Manefield M."/>
            <person name="Russell T.L."/>
            <person name="Lee M.J."/>
        </authorList>
    </citation>
    <scope>NUCLEOTIDE SEQUENCE [LARGE SCALE GENOMIC DNA]</scope>
    <source>
        <strain evidence="5 6">DCMF</strain>
    </source>
</reference>
<keyword evidence="3" id="KW-0472">Membrane</keyword>
<dbReference type="KEGG" id="fwa:DCMF_15365"/>
<dbReference type="Pfam" id="PF01551">
    <property type="entry name" value="Peptidase_M23"/>
    <property type="match status" value="1"/>
</dbReference>
<dbReference type="PANTHER" id="PTHR21666">
    <property type="entry name" value="PEPTIDASE-RELATED"/>
    <property type="match status" value="1"/>
</dbReference>
<dbReference type="CDD" id="cd12797">
    <property type="entry name" value="M23_peptidase"/>
    <property type="match status" value="1"/>
</dbReference>